<evidence type="ECO:0000256" key="2">
    <source>
        <dbReference type="ARBA" id="ARBA00005417"/>
    </source>
</evidence>
<feature type="domain" description="ABC transporter" evidence="10">
    <location>
        <begin position="6"/>
        <end position="257"/>
    </location>
</feature>
<dbReference type="GO" id="GO:0016887">
    <property type="term" value="F:ATP hydrolysis activity"/>
    <property type="evidence" value="ECO:0007669"/>
    <property type="project" value="InterPro"/>
</dbReference>
<evidence type="ECO:0000256" key="5">
    <source>
        <dbReference type="ARBA" id="ARBA00022519"/>
    </source>
</evidence>
<evidence type="ECO:0000259" key="10">
    <source>
        <dbReference type="PROSITE" id="PS50893"/>
    </source>
</evidence>
<evidence type="ECO:0000256" key="1">
    <source>
        <dbReference type="ARBA" id="ARBA00004202"/>
    </source>
</evidence>
<dbReference type="Gene3D" id="3.40.50.300">
    <property type="entry name" value="P-loop containing nucleotide triphosphate hydrolases"/>
    <property type="match status" value="1"/>
</dbReference>
<reference evidence="11 12" key="1">
    <citation type="submission" date="2018-07" db="EMBL/GenBank/DDBJ databases">
        <title>Genomic Encyclopedia of Type Strains, Phase III (KMG-III): the genomes of soil and plant-associated and newly described type strains.</title>
        <authorList>
            <person name="Whitman W."/>
        </authorList>
    </citation>
    <scope>NUCLEOTIDE SEQUENCE [LARGE SCALE GENOMIC DNA]</scope>
    <source>
        <strain evidence="11 12">CECT 7506</strain>
    </source>
</reference>
<keyword evidence="9" id="KW-0472">Membrane</keyword>
<dbReference type="Pfam" id="PF00005">
    <property type="entry name" value="ABC_tran"/>
    <property type="match status" value="1"/>
</dbReference>
<proteinExistence type="inferred from homology"/>
<dbReference type="InterPro" id="IPR027417">
    <property type="entry name" value="P-loop_NTPase"/>
</dbReference>
<keyword evidence="5" id="KW-0997">Cell inner membrane</keyword>
<evidence type="ECO:0000256" key="4">
    <source>
        <dbReference type="ARBA" id="ARBA00022475"/>
    </source>
</evidence>
<evidence type="ECO:0000256" key="9">
    <source>
        <dbReference type="ARBA" id="ARBA00023136"/>
    </source>
</evidence>
<dbReference type="PANTHER" id="PTHR43297">
    <property type="entry name" value="OLIGOPEPTIDE TRANSPORT ATP-BINDING PROTEIN APPD"/>
    <property type="match status" value="1"/>
</dbReference>
<dbReference type="InterPro" id="IPR003439">
    <property type="entry name" value="ABC_transporter-like_ATP-bd"/>
</dbReference>
<organism evidence="11 12">
    <name type="scientific">Paenibacillus prosopidis</name>
    <dbReference type="NCBI Taxonomy" id="630520"/>
    <lineage>
        <taxon>Bacteria</taxon>
        <taxon>Bacillati</taxon>
        <taxon>Bacillota</taxon>
        <taxon>Bacilli</taxon>
        <taxon>Bacillales</taxon>
        <taxon>Paenibacillaceae</taxon>
        <taxon>Paenibacillus</taxon>
    </lineage>
</organism>
<accession>A0A368W6I5</accession>
<dbReference type="EMBL" id="QPJD01000004">
    <property type="protein sequence ID" value="RCW49456.1"/>
    <property type="molecule type" value="Genomic_DNA"/>
</dbReference>
<dbReference type="FunFam" id="3.40.50.300:FF:000016">
    <property type="entry name" value="Oligopeptide ABC transporter ATP-binding component"/>
    <property type="match status" value="1"/>
</dbReference>
<dbReference type="PROSITE" id="PS50893">
    <property type="entry name" value="ABC_TRANSPORTER_2"/>
    <property type="match status" value="1"/>
</dbReference>
<dbReference type="AlphaFoldDB" id="A0A368W6I5"/>
<dbReference type="RefSeq" id="WP_114379373.1">
    <property type="nucleotide sequence ID" value="NZ_QPJD01000004.1"/>
</dbReference>
<dbReference type="Pfam" id="PF08352">
    <property type="entry name" value="oligo_HPY"/>
    <property type="match status" value="1"/>
</dbReference>
<dbReference type="PANTHER" id="PTHR43297:SF14">
    <property type="entry name" value="ATPASE AAA-TYPE CORE DOMAIN-CONTAINING PROTEIN"/>
    <property type="match status" value="1"/>
</dbReference>
<evidence type="ECO:0000256" key="3">
    <source>
        <dbReference type="ARBA" id="ARBA00022448"/>
    </source>
</evidence>
<dbReference type="Proteomes" id="UP000252415">
    <property type="component" value="Unassembled WGS sequence"/>
</dbReference>
<dbReference type="GO" id="GO:0005886">
    <property type="term" value="C:plasma membrane"/>
    <property type="evidence" value="ECO:0007669"/>
    <property type="project" value="UniProtKB-SubCell"/>
</dbReference>
<dbReference type="NCBIfam" id="TIGR01727">
    <property type="entry name" value="oligo_HPY"/>
    <property type="match status" value="1"/>
</dbReference>
<evidence type="ECO:0000256" key="8">
    <source>
        <dbReference type="ARBA" id="ARBA00022967"/>
    </source>
</evidence>
<comment type="caution">
    <text evidence="11">The sequence shown here is derived from an EMBL/GenBank/DDBJ whole genome shotgun (WGS) entry which is preliminary data.</text>
</comment>
<dbReference type="CDD" id="cd03257">
    <property type="entry name" value="ABC_NikE_OppD_transporters"/>
    <property type="match status" value="1"/>
</dbReference>
<dbReference type="InterPro" id="IPR050388">
    <property type="entry name" value="ABC_Ni/Peptide_Import"/>
</dbReference>
<keyword evidence="8" id="KW-1278">Translocase</keyword>
<evidence type="ECO:0000256" key="6">
    <source>
        <dbReference type="ARBA" id="ARBA00022741"/>
    </source>
</evidence>
<comment type="similarity">
    <text evidence="2">Belongs to the ABC transporter superfamily.</text>
</comment>
<evidence type="ECO:0000256" key="7">
    <source>
        <dbReference type="ARBA" id="ARBA00022840"/>
    </source>
</evidence>
<protein>
    <submittedName>
        <fullName evidence="11">Oligopeptide/dipeptide ABC transporter ATP-binding protein</fullName>
    </submittedName>
</protein>
<name>A0A368W6I5_9BACL</name>
<keyword evidence="4" id="KW-1003">Cell membrane</keyword>
<evidence type="ECO:0000313" key="12">
    <source>
        <dbReference type="Proteomes" id="UP000252415"/>
    </source>
</evidence>
<dbReference type="SMART" id="SM00382">
    <property type="entry name" value="AAA"/>
    <property type="match status" value="1"/>
</dbReference>
<keyword evidence="3" id="KW-0813">Transport</keyword>
<dbReference type="SUPFAM" id="SSF52540">
    <property type="entry name" value="P-loop containing nucleoside triphosphate hydrolases"/>
    <property type="match status" value="1"/>
</dbReference>
<evidence type="ECO:0000313" key="11">
    <source>
        <dbReference type="EMBL" id="RCW49456.1"/>
    </source>
</evidence>
<dbReference type="GO" id="GO:0015833">
    <property type="term" value="P:peptide transport"/>
    <property type="evidence" value="ECO:0007669"/>
    <property type="project" value="InterPro"/>
</dbReference>
<sequence length="349" mass="38305">MAERLLEIRNLTAGFLSEQGIVKATDRVTLSLDKGQTLCLVGESGSGKSVTSLAVMRLLEFAGGIILDGSIRFHGEDLMKKNQDELTRIRGNKLAMIFQDPMSALNPVFTIGDQIAESLQLHQKKKKKEAWSKAVDLLRLVGIPAPETRARQYPHELSGGMCQRVVIAIALACNPELLIADEPTTALDVTVQAQILDLLQRLKQEFGMSILLITHDMGVAAEMADRIAVMYAGIIAEEGTVAEIFDNPSHPYTIGLLKSIPGFEGERGEELYTIKGTIPSINQLPDGCRFHPRCPHVMSRCREEEPPLLAINADHHAACWLHEETAAAGQRVGVSAWKAKQSRTEVKRA</sequence>
<gene>
    <name evidence="11" type="ORF">DFP97_104114</name>
</gene>
<dbReference type="InterPro" id="IPR017871">
    <property type="entry name" value="ABC_transporter-like_CS"/>
</dbReference>
<keyword evidence="12" id="KW-1185">Reference proteome</keyword>
<keyword evidence="7 11" id="KW-0067">ATP-binding</keyword>
<dbReference type="PROSITE" id="PS00211">
    <property type="entry name" value="ABC_TRANSPORTER_1"/>
    <property type="match status" value="1"/>
</dbReference>
<dbReference type="InterPro" id="IPR013563">
    <property type="entry name" value="Oligopep_ABC_C"/>
</dbReference>
<dbReference type="InterPro" id="IPR003593">
    <property type="entry name" value="AAA+_ATPase"/>
</dbReference>
<comment type="subcellular location">
    <subcellularLocation>
        <location evidence="1">Cell membrane</location>
        <topology evidence="1">Peripheral membrane protein</topology>
    </subcellularLocation>
</comment>
<dbReference type="OrthoDB" id="9802264at2"/>
<keyword evidence="6" id="KW-0547">Nucleotide-binding</keyword>
<dbReference type="GO" id="GO:0005524">
    <property type="term" value="F:ATP binding"/>
    <property type="evidence" value="ECO:0007669"/>
    <property type="project" value="UniProtKB-KW"/>
</dbReference>